<dbReference type="AlphaFoldDB" id="A0A381RUV2"/>
<dbReference type="PROSITE" id="PS00893">
    <property type="entry name" value="NUDIX_BOX"/>
    <property type="match status" value="1"/>
</dbReference>
<dbReference type="PANTHER" id="PTHR43046:SF14">
    <property type="entry name" value="MUTT_NUDIX FAMILY PROTEIN"/>
    <property type="match status" value="1"/>
</dbReference>
<organism evidence="4">
    <name type="scientific">marine metagenome</name>
    <dbReference type="NCBI Taxonomy" id="408172"/>
    <lineage>
        <taxon>unclassified sequences</taxon>
        <taxon>metagenomes</taxon>
        <taxon>ecological metagenomes</taxon>
    </lineage>
</organism>
<evidence type="ECO:0000313" key="4">
    <source>
        <dbReference type="EMBL" id="SUZ94911.1"/>
    </source>
</evidence>
<gene>
    <name evidence="4" type="ORF">METZ01_LOCUS47765</name>
</gene>
<feature type="domain" description="Nudix hydrolase" evidence="3">
    <location>
        <begin position="1"/>
        <end position="132"/>
    </location>
</feature>
<dbReference type="PANTHER" id="PTHR43046">
    <property type="entry name" value="GDP-MANNOSE MANNOSYL HYDROLASE"/>
    <property type="match status" value="1"/>
</dbReference>
<dbReference type="InterPro" id="IPR000086">
    <property type="entry name" value="NUDIX_hydrolase_dom"/>
</dbReference>
<sequence length="161" mass="18024">MRDWSVAGGLILREDRLLLVANRRRDGRIEWTPPGGVVDFGETSLEALGREVREETGLEVTSWSDLVYGVSVDFPDREMRLGVEVFRAERWSGDLTFEDPDGIVEDGVFVDGEEGSVLLESAPRWVWEPVGDWLAGRVPDGARYDFLVSGTSPGNLDVERR</sequence>
<dbReference type="EMBL" id="UINC01002277">
    <property type="protein sequence ID" value="SUZ94911.1"/>
    <property type="molecule type" value="Genomic_DNA"/>
</dbReference>
<proteinExistence type="predicted"/>
<dbReference type="Pfam" id="PF00293">
    <property type="entry name" value="NUDIX"/>
    <property type="match status" value="1"/>
</dbReference>
<keyword evidence="2" id="KW-0378">Hydrolase</keyword>
<dbReference type="Gene3D" id="3.90.79.10">
    <property type="entry name" value="Nucleoside Triphosphate Pyrophosphohydrolase"/>
    <property type="match status" value="1"/>
</dbReference>
<comment type="cofactor">
    <cofactor evidence="1">
        <name>Mg(2+)</name>
        <dbReference type="ChEBI" id="CHEBI:18420"/>
    </cofactor>
</comment>
<evidence type="ECO:0000259" key="3">
    <source>
        <dbReference type="PROSITE" id="PS51462"/>
    </source>
</evidence>
<protein>
    <recommendedName>
        <fullName evidence="3">Nudix hydrolase domain-containing protein</fullName>
    </recommendedName>
</protein>
<evidence type="ECO:0000256" key="2">
    <source>
        <dbReference type="ARBA" id="ARBA00022801"/>
    </source>
</evidence>
<evidence type="ECO:0000256" key="1">
    <source>
        <dbReference type="ARBA" id="ARBA00001946"/>
    </source>
</evidence>
<dbReference type="InterPro" id="IPR020084">
    <property type="entry name" value="NUDIX_hydrolase_CS"/>
</dbReference>
<reference evidence="4" key="1">
    <citation type="submission" date="2018-05" db="EMBL/GenBank/DDBJ databases">
        <authorList>
            <person name="Lanie J.A."/>
            <person name="Ng W.-L."/>
            <person name="Kazmierczak K.M."/>
            <person name="Andrzejewski T.M."/>
            <person name="Davidsen T.M."/>
            <person name="Wayne K.J."/>
            <person name="Tettelin H."/>
            <person name="Glass J.I."/>
            <person name="Rusch D."/>
            <person name="Podicherti R."/>
            <person name="Tsui H.-C.T."/>
            <person name="Winkler M.E."/>
        </authorList>
    </citation>
    <scope>NUCLEOTIDE SEQUENCE</scope>
</reference>
<accession>A0A381RUV2</accession>
<dbReference type="SUPFAM" id="SSF55811">
    <property type="entry name" value="Nudix"/>
    <property type="match status" value="1"/>
</dbReference>
<dbReference type="InterPro" id="IPR015797">
    <property type="entry name" value="NUDIX_hydrolase-like_dom_sf"/>
</dbReference>
<name>A0A381RUV2_9ZZZZ</name>
<dbReference type="InterPro" id="IPR020476">
    <property type="entry name" value="Nudix_hydrolase"/>
</dbReference>
<dbReference type="PRINTS" id="PR00502">
    <property type="entry name" value="NUDIXFAMILY"/>
</dbReference>
<dbReference type="GO" id="GO:0016787">
    <property type="term" value="F:hydrolase activity"/>
    <property type="evidence" value="ECO:0007669"/>
    <property type="project" value="UniProtKB-KW"/>
</dbReference>
<dbReference type="PROSITE" id="PS51462">
    <property type="entry name" value="NUDIX"/>
    <property type="match status" value="1"/>
</dbReference>